<dbReference type="PANTHER" id="PTHR44846:SF17">
    <property type="entry name" value="GNTR-FAMILY TRANSCRIPTIONAL REGULATOR"/>
    <property type="match status" value="1"/>
</dbReference>
<name>A0ABY9UUY5_STRVL</name>
<evidence type="ECO:0000256" key="2">
    <source>
        <dbReference type="ARBA" id="ARBA00023125"/>
    </source>
</evidence>
<dbReference type="InterPro" id="IPR036388">
    <property type="entry name" value="WH-like_DNA-bd_sf"/>
</dbReference>
<geneLocation type="plasmid" evidence="5 6">
    <name>punmamed1</name>
</geneLocation>
<dbReference type="SMART" id="SM00345">
    <property type="entry name" value="HTH_GNTR"/>
    <property type="match status" value="1"/>
</dbReference>
<dbReference type="Proteomes" id="UP001249394">
    <property type="component" value="Plasmid punmamed1"/>
</dbReference>
<dbReference type="InterPro" id="IPR000524">
    <property type="entry name" value="Tscrpt_reg_HTH_GntR"/>
</dbReference>
<accession>A0ABY9UUY5</accession>
<gene>
    <name evidence="5" type="ORF">RI060_42950</name>
</gene>
<proteinExistence type="predicted"/>
<dbReference type="SMART" id="SM00866">
    <property type="entry name" value="UTRA"/>
    <property type="match status" value="1"/>
</dbReference>
<keyword evidence="6" id="KW-1185">Reference proteome</keyword>
<dbReference type="InterPro" id="IPR050679">
    <property type="entry name" value="Bact_HTH_transcr_reg"/>
</dbReference>
<dbReference type="InterPro" id="IPR036390">
    <property type="entry name" value="WH_DNA-bd_sf"/>
</dbReference>
<sequence>MSTNPASEHPFKRVANELRTEILRGDLAPGDKIASENQLAERFGVTRATVRKGIALLRMEGLITSHQGKGAFVRERPHVNMRQTGSIYRARRATGEANYNAEAKAQGQVAKQVIREVVETAAPEKVADRFGIAAGAPVIVRRLLFTVDGAPMQLVDTYYEPSLAAGTPLAQPKLIKGGANGFIENPDGPIGRRIVQFIEDLDIRMPYPHEVELLDIPSGVPVAKVTRTAYDSAGDVLEVQDSVIPCDRHTFRYVIDV</sequence>
<keyword evidence="5" id="KW-0614">Plasmid</keyword>
<evidence type="ECO:0000313" key="5">
    <source>
        <dbReference type="EMBL" id="WND24081.1"/>
    </source>
</evidence>
<evidence type="ECO:0000256" key="1">
    <source>
        <dbReference type="ARBA" id="ARBA00023015"/>
    </source>
</evidence>
<evidence type="ECO:0000313" key="6">
    <source>
        <dbReference type="Proteomes" id="UP001249394"/>
    </source>
</evidence>
<dbReference type="SUPFAM" id="SSF46785">
    <property type="entry name" value="Winged helix' DNA-binding domain"/>
    <property type="match status" value="1"/>
</dbReference>
<protein>
    <submittedName>
        <fullName evidence="5">GntR family transcriptional regulator</fullName>
    </submittedName>
</protein>
<dbReference type="InterPro" id="IPR011663">
    <property type="entry name" value="UTRA"/>
</dbReference>
<dbReference type="Gene3D" id="1.10.10.10">
    <property type="entry name" value="Winged helix-like DNA-binding domain superfamily/Winged helix DNA-binding domain"/>
    <property type="match status" value="1"/>
</dbReference>
<dbReference type="PRINTS" id="PR00035">
    <property type="entry name" value="HTHGNTR"/>
</dbReference>
<dbReference type="InterPro" id="IPR028978">
    <property type="entry name" value="Chorismate_lyase_/UTRA_dom_sf"/>
</dbReference>
<dbReference type="Pfam" id="PF07702">
    <property type="entry name" value="UTRA"/>
    <property type="match status" value="1"/>
</dbReference>
<keyword evidence="3" id="KW-0804">Transcription</keyword>
<keyword evidence="1" id="KW-0805">Transcription regulation</keyword>
<dbReference type="PANTHER" id="PTHR44846">
    <property type="entry name" value="MANNOSYL-D-GLYCERATE TRANSPORT/METABOLISM SYSTEM REPRESSOR MNGR-RELATED"/>
    <property type="match status" value="1"/>
</dbReference>
<dbReference type="Pfam" id="PF00392">
    <property type="entry name" value="GntR"/>
    <property type="match status" value="1"/>
</dbReference>
<evidence type="ECO:0000256" key="3">
    <source>
        <dbReference type="ARBA" id="ARBA00023163"/>
    </source>
</evidence>
<organism evidence="5 6">
    <name type="scientific">Streptomyces violaceus</name>
    <name type="common">Streptomyces venezuelae</name>
    <dbReference type="NCBI Taxonomy" id="1936"/>
    <lineage>
        <taxon>Bacteria</taxon>
        <taxon>Bacillati</taxon>
        <taxon>Actinomycetota</taxon>
        <taxon>Actinomycetes</taxon>
        <taxon>Kitasatosporales</taxon>
        <taxon>Streptomycetaceae</taxon>
        <taxon>Streptomyces</taxon>
    </lineage>
</organism>
<dbReference type="SUPFAM" id="SSF64288">
    <property type="entry name" value="Chorismate lyase-like"/>
    <property type="match status" value="1"/>
</dbReference>
<evidence type="ECO:0000259" key="4">
    <source>
        <dbReference type="PROSITE" id="PS50949"/>
    </source>
</evidence>
<keyword evidence="2" id="KW-0238">DNA-binding</keyword>
<dbReference type="CDD" id="cd07377">
    <property type="entry name" value="WHTH_GntR"/>
    <property type="match status" value="1"/>
</dbReference>
<dbReference type="PROSITE" id="PS50949">
    <property type="entry name" value="HTH_GNTR"/>
    <property type="match status" value="1"/>
</dbReference>
<dbReference type="Gene3D" id="3.40.1410.10">
    <property type="entry name" value="Chorismate lyase-like"/>
    <property type="match status" value="1"/>
</dbReference>
<dbReference type="EMBL" id="CP134214">
    <property type="protein sequence ID" value="WND24081.1"/>
    <property type="molecule type" value="Genomic_DNA"/>
</dbReference>
<reference evidence="5 6" key="1">
    <citation type="submission" date="2023-09" db="EMBL/GenBank/DDBJ databases">
        <title>The genome sequence of Streptomyces anthocyanicus.</title>
        <authorList>
            <person name="Mo P."/>
        </authorList>
    </citation>
    <scope>NUCLEOTIDE SEQUENCE [LARGE SCALE GENOMIC DNA]</scope>
    <source>
        <strain evidence="5 6">JCM 4387</strain>
        <plasmid evidence="5 6">punmamed1</plasmid>
    </source>
</reference>
<feature type="domain" description="HTH gntR-type" evidence="4">
    <location>
        <begin position="8"/>
        <end position="76"/>
    </location>
</feature>